<evidence type="ECO:0000256" key="1">
    <source>
        <dbReference type="ARBA" id="ARBA00005189"/>
    </source>
</evidence>
<reference evidence="6 7" key="1">
    <citation type="submission" date="2018-06" db="EMBL/GenBank/DDBJ databases">
        <authorList>
            <consortium name="Pathogen Informatics"/>
            <person name="Doyle S."/>
        </authorList>
    </citation>
    <scope>NUCLEOTIDE SEQUENCE [LARGE SCALE GENOMIC DNA]</scope>
    <source>
        <strain evidence="6 7">NCTC5052</strain>
    </source>
</reference>
<sequence>MINQWKSRDLTNLFSLYDDHIERRYLYPKLETFIDLESPYLNVLDFGCGAGKFMEYICHKRELNMTGCDISEDALSLAKERNNGNHLINIGDGLTKLYNTTFDLVFCNFLFVTYQEESLIKKDMALISNILQSGGKLVVSDFNPNSVGIDFETFMAGEKGRKYKNGDEIACRMKTTTGVNFEFVDYFWSIDKVVDIAISVGLKKIKTDYILIESNAASPFYILAFIKQ</sequence>
<evidence type="ECO:0000313" key="6">
    <source>
        <dbReference type="EMBL" id="STU48723.1"/>
    </source>
</evidence>
<dbReference type="PANTHER" id="PTHR44307">
    <property type="entry name" value="PHOSPHOETHANOLAMINE METHYLTRANSFERASE"/>
    <property type="match status" value="1"/>
</dbReference>
<comment type="pathway">
    <text evidence="4">Phospholipid metabolism.</text>
</comment>
<dbReference type="CDD" id="cd02440">
    <property type="entry name" value="AdoMet_MTases"/>
    <property type="match status" value="1"/>
</dbReference>
<dbReference type="GO" id="GO:0000234">
    <property type="term" value="F:phosphoethanolamine N-methyltransferase activity"/>
    <property type="evidence" value="ECO:0007669"/>
    <property type="project" value="UniProtKB-EC"/>
</dbReference>
<evidence type="ECO:0000256" key="4">
    <source>
        <dbReference type="ARBA" id="ARBA00025707"/>
    </source>
</evidence>
<dbReference type="GO" id="GO:0032259">
    <property type="term" value="P:methylation"/>
    <property type="evidence" value="ECO:0007669"/>
    <property type="project" value="UniProtKB-KW"/>
</dbReference>
<dbReference type="Gene3D" id="3.40.50.150">
    <property type="entry name" value="Vaccinia Virus protein VP39"/>
    <property type="match status" value="1"/>
</dbReference>
<protein>
    <submittedName>
        <fullName evidence="6">N5-glutamine S-adenosyl-L-methionine-dependent methyltransferase</fullName>
    </submittedName>
</protein>
<accession>A0A377YQ74</accession>
<keyword evidence="3 6" id="KW-0808">Transferase</keyword>
<dbReference type="SUPFAM" id="SSF53335">
    <property type="entry name" value="S-adenosyl-L-methionine-dependent methyltransferases"/>
    <property type="match status" value="1"/>
</dbReference>
<evidence type="ECO:0000313" key="7">
    <source>
        <dbReference type="Proteomes" id="UP000254103"/>
    </source>
</evidence>
<dbReference type="Proteomes" id="UP000254103">
    <property type="component" value="Unassembled WGS sequence"/>
</dbReference>
<proteinExistence type="predicted"/>
<dbReference type="AlphaFoldDB" id="A0A377YQ74"/>
<organism evidence="6 7">
    <name type="scientific">Klebsiella pneumoniae</name>
    <dbReference type="NCBI Taxonomy" id="573"/>
    <lineage>
        <taxon>Bacteria</taxon>
        <taxon>Pseudomonadati</taxon>
        <taxon>Pseudomonadota</taxon>
        <taxon>Gammaproteobacteria</taxon>
        <taxon>Enterobacterales</taxon>
        <taxon>Enterobacteriaceae</taxon>
        <taxon>Klebsiella/Raoultella group</taxon>
        <taxon>Klebsiella</taxon>
        <taxon>Klebsiella pneumoniae complex</taxon>
    </lineage>
</organism>
<dbReference type="Pfam" id="PF13847">
    <property type="entry name" value="Methyltransf_31"/>
    <property type="match status" value="1"/>
</dbReference>
<name>A0A377YQ74_KLEPN</name>
<dbReference type="InterPro" id="IPR025714">
    <property type="entry name" value="Methyltranfer_dom"/>
</dbReference>
<dbReference type="InterPro" id="IPR029063">
    <property type="entry name" value="SAM-dependent_MTases_sf"/>
</dbReference>
<evidence type="ECO:0000256" key="3">
    <source>
        <dbReference type="ARBA" id="ARBA00022679"/>
    </source>
</evidence>
<dbReference type="PANTHER" id="PTHR44307:SF2">
    <property type="entry name" value="PHOSPHOETHANOLAMINE METHYLTRANSFERASE ISOFORM X1"/>
    <property type="match status" value="1"/>
</dbReference>
<feature type="domain" description="Methyltransferase" evidence="5">
    <location>
        <begin position="41"/>
        <end position="143"/>
    </location>
</feature>
<comment type="pathway">
    <text evidence="1">Lipid metabolism.</text>
</comment>
<evidence type="ECO:0000259" key="5">
    <source>
        <dbReference type="Pfam" id="PF13847"/>
    </source>
</evidence>
<dbReference type="EMBL" id="UGLJ01000007">
    <property type="protein sequence ID" value="STU48723.1"/>
    <property type="molecule type" value="Genomic_DNA"/>
</dbReference>
<evidence type="ECO:0000256" key="2">
    <source>
        <dbReference type="ARBA" id="ARBA00022603"/>
    </source>
</evidence>
<keyword evidence="2 6" id="KW-0489">Methyltransferase</keyword>
<gene>
    <name evidence="6" type="ORF">NCTC5052_05826</name>
</gene>